<feature type="domain" description="Transposase DDE" evidence="1">
    <location>
        <begin position="147"/>
        <end position="257"/>
    </location>
</feature>
<organism evidence="2 3">
    <name type="scientific">Kouleothrix aurantiaca</name>
    <dbReference type="NCBI Taxonomy" id="186479"/>
    <lineage>
        <taxon>Bacteria</taxon>
        <taxon>Bacillati</taxon>
        <taxon>Chloroflexota</taxon>
        <taxon>Chloroflexia</taxon>
        <taxon>Chloroflexales</taxon>
        <taxon>Roseiflexineae</taxon>
        <taxon>Roseiflexaceae</taxon>
        <taxon>Kouleothrix</taxon>
    </lineage>
</organism>
<evidence type="ECO:0000313" key="2">
    <source>
        <dbReference type="EMBL" id="KPV48751.1"/>
    </source>
</evidence>
<comment type="caution">
    <text evidence="2">The sequence shown here is derived from an EMBL/GenBank/DDBJ whole genome shotgun (WGS) entry which is preliminary data.</text>
</comment>
<dbReference type="Proteomes" id="UP000050509">
    <property type="component" value="Unassembled WGS sequence"/>
</dbReference>
<sequence length="301" mass="34633">MITDFDDFVTCMYVLIDDIWLQIRHLYPRPGPEPGCSDAELITMAIVGECREWDKETNLIGEWRNYTHLFPVQPERSRFNRRRRNLMAAINHIRLITLAVMDVAQDTHCVIDSLPIEVVQFHLVPSSSGDWDAYGATYGRCPTKKRTIYGYRLNLLVTVGGTILDFGLMSANCDERDAARDLLEDKRDLTVIGDKGFIKAELAKELLERCGIRLLTLPRANQKQQVSSEVRRLLNQVRQIIETVNGQLTEQFQIESNHAHSFWGLCARLYTKLTAHTLCIYINRLLGNPDWLRIKQLAFPT</sequence>
<dbReference type="NCBIfam" id="NF033520">
    <property type="entry name" value="transpos_IS982"/>
    <property type="match status" value="1"/>
</dbReference>
<proteinExistence type="predicted"/>
<gene>
    <name evidence="2" type="ORF">SE17_36395</name>
</gene>
<dbReference type="Pfam" id="PF13612">
    <property type="entry name" value="DDE_Tnp_1_3"/>
    <property type="match status" value="1"/>
</dbReference>
<accession>A0A0P9CRS8</accession>
<reference evidence="2 3" key="1">
    <citation type="submission" date="2015-09" db="EMBL/GenBank/DDBJ databases">
        <title>Draft genome sequence of Kouleothrix aurantiaca JCM 19913.</title>
        <authorList>
            <person name="Hemp J."/>
        </authorList>
    </citation>
    <scope>NUCLEOTIDE SEQUENCE [LARGE SCALE GENOMIC DNA]</scope>
    <source>
        <strain evidence="2 3">COM-B</strain>
    </source>
</reference>
<dbReference type="AlphaFoldDB" id="A0A0P9CRS8"/>
<dbReference type="EMBL" id="LJCR01002426">
    <property type="protein sequence ID" value="KPV48751.1"/>
    <property type="molecule type" value="Genomic_DNA"/>
</dbReference>
<name>A0A0P9CRS8_9CHLR</name>
<protein>
    <recommendedName>
        <fullName evidence="1">Transposase DDE domain-containing protein</fullName>
    </recommendedName>
</protein>
<dbReference type="InterPro" id="IPR025668">
    <property type="entry name" value="Tnp_DDE_dom"/>
</dbReference>
<evidence type="ECO:0000313" key="3">
    <source>
        <dbReference type="Proteomes" id="UP000050509"/>
    </source>
</evidence>
<evidence type="ECO:0000259" key="1">
    <source>
        <dbReference type="Pfam" id="PF13612"/>
    </source>
</evidence>
<keyword evidence="3" id="KW-1185">Reference proteome</keyword>